<dbReference type="InterPro" id="IPR000408">
    <property type="entry name" value="Reg_chr_condens"/>
</dbReference>
<accession>A0A8S3X7U0</accession>
<comment type="caution">
    <text evidence="4">The sequence shown here is derived from an EMBL/GenBank/DDBJ whole genome shotgun (WGS) entry which is preliminary data.</text>
</comment>
<dbReference type="OrthoDB" id="10256179at2759"/>
<feature type="repeat" description="RCC1" evidence="2">
    <location>
        <begin position="1"/>
        <end position="54"/>
    </location>
</feature>
<dbReference type="Proteomes" id="UP000691718">
    <property type="component" value="Unassembled WGS sequence"/>
</dbReference>
<dbReference type="PANTHER" id="PTHR45982">
    <property type="entry name" value="REGULATOR OF CHROMOSOME CONDENSATION"/>
    <property type="match status" value="1"/>
</dbReference>
<feature type="domain" description="RCC1-like" evidence="3">
    <location>
        <begin position="3"/>
        <end position="370"/>
    </location>
</feature>
<proteinExistence type="predicted"/>
<dbReference type="InterPro" id="IPR058923">
    <property type="entry name" value="RCC1-like_dom"/>
</dbReference>
<keyword evidence="5" id="KW-1185">Reference proteome</keyword>
<feature type="repeat" description="RCC1" evidence="2">
    <location>
        <begin position="109"/>
        <end position="158"/>
    </location>
</feature>
<sequence length="385" mass="43256">MNLWAWGANSHGQLGLGIITEQVQEPTKVVLSQFCNKIKQISCGGGHTLLLNDEGKLYSCGWNLNRQLAIEDRNQKSLESFERVWCLSGITFTNISTGWDFSCAVTDDNFLFVWGSNNNGQLGLPRSHFTEVKKPVRLQVNACAVSMGLRHTAIINSKGEVWVTGCGKQGQLGLGKEILFSDRFQKVVNIEKISHVACGQNHTVAWSSDKNVLYVWGENKHGQLLQQNSSLKQNMWVRNIYEPQNIDLGIKQKVKKLLSGWTNILMWLDDGTILTWGRNNYSQLGTNESFVGKIFHIELPDNRKVKDVALGSEHTICLSEDNTLWAWGWNEHANTGISLEPVISFPTIVPIKFNKDEIITQIYAGGAHNFIVTNINKNDDSEEKL</sequence>
<feature type="repeat" description="RCC1" evidence="2">
    <location>
        <begin position="271"/>
        <end position="321"/>
    </location>
</feature>
<protein>
    <submittedName>
        <fullName evidence="4">(apollo) hypothetical protein</fullName>
    </submittedName>
</protein>
<evidence type="ECO:0000259" key="3">
    <source>
        <dbReference type="Pfam" id="PF25390"/>
    </source>
</evidence>
<dbReference type="InterPro" id="IPR051553">
    <property type="entry name" value="Ran_GTPase-activating"/>
</dbReference>
<dbReference type="PANTHER" id="PTHR45982:SF8">
    <property type="entry name" value="E3 UBIQUITIN-PROTEIN LIGASE HERC2-LIKE PROTEIN-RELATED"/>
    <property type="match status" value="1"/>
</dbReference>
<feature type="repeat" description="RCC1" evidence="2">
    <location>
        <begin position="322"/>
        <end position="375"/>
    </location>
</feature>
<keyword evidence="1" id="KW-0344">Guanine-nucleotide releasing factor</keyword>
<dbReference type="AlphaFoldDB" id="A0A8S3X7U0"/>
<evidence type="ECO:0000313" key="4">
    <source>
        <dbReference type="EMBL" id="CAG4998034.1"/>
    </source>
</evidence>
<evidence type="ECO:0000256" key="1">
    <source>
        <dbReference type="ARBA" id="ARBA00022658"/>
    </source>
</evidence>
<feature type="repeat" description="RCC1" evidence="2">
    <location>
        <begin position="159"/>
        <end position="209"/>
    </location>
</feature>
<dbReference type="PROSITE" id="PS00626">
    <property type="entry name" value="RCC1_2"/>
    <property type="match status" value="1"/>
</dbReference>
<name>A0A8S3X7U0_PARAO</name>
<reference evidence="4" key="1">
    <citation type="submission" date="2021-04" db="EMBL/GenBank/DDBJ databases">
        <authorList>
            <person name="Tunstrom K."/>
        </authorList>
    </citation>
    <scope>NUCLEOTIDE SEQUENCE</scope>
</reference>
<dbReference type="EMBL" id="CAJQZP010000935">
    <property type="protein sequence ID" value="CAG4998034.1"/>
    <property type="molecule type" value="Genomic_DNA"/>
</dbReference>
<evidence type="ECO:0000256" key="2">
    <source>
        <dbReference type="PROSITE-ProRule" id="PRU00235"/>
    </source>
</evidence>
<organism evidence="4 5">
    <name type="scientific">Parnassius apollo</name>
    <name type="common">Apollo butterfly</name>
    <name type="synonym">Papilio apollo</name>
    <dbReference type="NCBI Taxonomy" id="110799"/>
    <lineage>
        <taxon>Eukaryota</taxon>
        <taxon>Metazoa</taxon>
        <taxon>Ecdysozoa</taxon>
        <taxon>Arthropoda</taxon>
        <taxon>Hexapoda</taxon>
        <taxon>Insecta</taxon>
        <taxon>Pterygota</taxon>
        <taxon>Neoptera</taxon>
        <taxon>Endopterygota</taxon>
        <taxon>Lepidoptera</taxon>
        <taxon>Glossata</taxon>
        <taxon>Ditrysia</taxon>
        <taxon>Papilionoidea</taxon>
        <taxon>Papilionidae</taxon>
        <taxon>Parnassiinae</taxon>
        <taxon>Parnassini</taxon>
        <taxon>Parnassius</taxon>
        <taxon>Parnassius</taxon>
    </lineage>
</organism>
<dbReference type="Pfam" id="PF25390">
    <property type="entry name" value="WD40_RLD"/>
    <property type="match status" value="1"/>
</dbReference>
<gene>
    <name evidence="4" type="ORF">PAPOLLO_LOCUS13302</name>
</gene>
<dbReference type="PROSITE" id="PS50012">
    <property type="entry name" value="RCC1_3"/>
    <property type="match status" value="5"/>
</dbReference>
<evidence type="ECO:0000313" key="5">
    <source>
        <dbReference type="Proteomes" id="UP000691718"/>
    </source>
</evidence>